<organism evidence="2 3">
    <name type="scientific">Prorocentrum cordatum</name>
    <dbReference type="NCBI Taxonomy" id="2364126"/>
    <lineage>
        <taxon>Eukaryota</taxon>
        <taxon>Sar</taxon>
        <taxon>Alveolata</taxon>
        <taxon>Dinophyceae</taxon>
        <taxon>Prorocentrales</taxon>
        <taxon>Prorocentraceae</taxon>
        <taxon>Prorocentrum</taxon>
    </lineage>
</organism>
<accession>A0ABN9Y6D6</accession>
<dbReference type="EMBL" id="CAUYUJ010021725">
    <property type="protein sequence ID" value="CAK0906621.1"/>
    <property type="molecule type" value="Genomic_DNA"/>
</dbReference>
<gene>
    <name evidence="2" type="ORF">PCOR1329_LOCUS81880</name>
</gene>
<keyword evidence="3" id="KW-1185">Reference proteome</keyword>
<comment type="caution">
    <text evidence="2">The sequence shown here is derived from an EMBL/GenBank/DDBJ whole genome shotgun (WGS) entry which is preliminary data.</text>
</comment>
<name>A0ABN9Y6D6_9DINO</name>
<evidence type="ECO:0000313" key="3">
    <source>
        <dbReference type="Proteomes" id="UP001189429"/>
    </source>
</evidence>
<evidence type="ECO:0000256" key="1">
    <source>
        <dbReference type="SAM" id="MobiDB-lite"/>
    </source>
</evidence>
<dbReference type="Proteomes" id="UP001189429">
    <property type="component" value="Unassembled WGS sequence"/>
</dbReference>
<reference evidence="2" key="1">
    <citation type="submission" date="2023-10" db="EMBL/GenBank/DDBJ databases">
        <authorList>
            <person name="Chen Y."/>
            <person name="Shah S."/>
            <person name="Dougan E. K."/>
            <person name="Thang M."/>
            <person name="Chan C."/>
        </authorList>
    </citation>
    <scope>NUCLEOTIDE SEQUENCE [LARGE SCALE GENOMIC DNA]</scope>
</reference>
<sequence>MHAVAPLDDATEACESTSRRAAAPAAAGDSDADEALVAPLACTAPGAPPAARRRGWRAGLLATGLAGAALLLRARGALPGAGAAHRRRSGPAVVCSSALYVNLSALDLGEPGKPSEYLLLRGPVDNPNRVAVQVKQGECALDIVQSVNYLGRAGLQITQAVKTCKPIYNSVGSENYPDNAYIRTACAADASGIISSFSFVATFLSLAASHCSQTLNLPAICASSATGLVAALAKVSVEAATMAANCEGGTVYKPGPLPAAAGSDAVWQNDRRLTQTVEQQMSQASQTLEDTWQALTALNESLGESLNLTDPAYEKQLRMERDGELATCVIDATQASTYLAQMGVAIQKAAKGCPLQESLEKVPGADVLNTNMCAESVLEIISSLFNAGAFVAGAISHCALGINTQALCAQGAVGVVAATTELVKFLISMESACTEFPPILDALKKGSRAR</sequence>
<evidence type="ECO:0000313" key="2">
    <source>
        <dbReference type="EMBL" id="CAK0906621.1"/>
    </source>
</evidence>
<proteinExistence type="predicted"/>
<feature type="region of interest" description="Disordered" evidence="1">
    <location>
        <begin position="1"/>
        <end position="28"/>
    </location>
</feature>
<protein>
    <submittedName>
        <fullName evidence="2">Uncharacterized protein</fullName>
    </submittedName>
</protein>